<comment type="caution">
    <text evidence="1">The sequence shown here is derived from an EMBL/GenBank/DDBJ whole genome shotgun (WGS) entry which is preliminary data.</text>
</comment>
<evidence type="ECO:0000313" key="1">
    <source>
        <dbReference type="EMBL" id="KAJ7786628.1"/>
    </source>
</evidence>
<evidence type="ECO:0000313" key="2">
    <source>
        <dbReference type="Proteomes" id="UP001215598"/>
    </source>
</evidence>
<proteinExistence type="predicted"/>
<dbReference type="EMBL" id="JARKIB010000001">
    <property type="protein sequence ID" value="KAJ7786628.1"/>
    <property type="molecule type" value="Genomic_DNA"/>
</dbReference>
<gene>
    <name evidence="1" type="ORF">B0H16DRAFT_1756216</name>
</gene>
<name>A0AAD7P3G0_9AGAR</name>
<keyword evidence="2" id="KW-1185">Reference proteome</keyword>
<organism evidence="1 2">
    <name type="scientific">Mycena metata</name>
    <dbReference type="NCBI Taxonomy" id="1033252"/>
    <lineage>
        <taxon>Eukaryota</taxon>
        <taxon>Fungi</taxon>
        <taxon>Dikarya</taxon>
        <taxon>Basidiomycota</taxon>
        <taxon>Agaricomycotina</taxon>
        <taxon>Agaricomycetes</taxon>
        <taxon>Agaricomycetidae</taxon>
        <taxon>Agaricales</taxon>
        <taxon>Marasmiineae</taxon>
        <taxon>Mycenaceae</taxon>
        <taxon>Mycena</taxon>
    </lineage>
</organism>
<sequence length="379" mass="42282">MLPFSPGRLLQPEPVMDASDSFPCSCWNKKTDLSSVTTVHVQENGVIFCDLEGLPLFQKSFRFLSKSFWEFDDDMSPEDTLRFPVVPRVLGDIAVRVTFQSPACRDTLVEKLQQYCPPDKRDLAIATTIHILECGVAKRLPNHDHLHEIIDSTLTELAFSPASSILAPIYDWKVTHDDLELHRIRTQVKDFFLSNPPPIVVLVESNESLPRTEINVSNAMAPLPFCAALLPHTPTWPLTTIPPPRDEWLQSILNNYGVHQRHRDGNPNSKTIFLSMELYRWYIAALTAAQNSPSPEATHSLLAATASIKATVIHETGHFWVAHEPTGDSPAHASAKDADIAQFDVAENDDMEPDMIEAGNLIDTVWLGGPHRLVISSSE</sequence>
<reference evidence="1" key="1">
    <citation type="submission" date="2023-03" db="EMBL/GenBank/DDBJ databases">
        <title>Massive genome expansion in bonnet fungi (Mycena s.s.) driven by repeated elements and novel gene families across ecological guilds.</title>
        <authorList>
            <consortium name="Lawrence Berkeley National Laboratory"/>
            <person name="Harder C.B."/>
            <person name="Miyauchi S."/>
            <person name="Viragh M."/>
            <person name="Kuo A."/>
            <person name="Thoen E."/>
            <person name="Andreopoulos B."/>
            <person name="Lu D."/>
            <person name="Skrede I."/>
            <person name="Drula E."/>
            <person name="Henrissat B."/>
            <person name="Morin E."/>
            <person name="Kohler A."/>
            <person name="Barry K."/>
            <person name="LaButti K."/>
            <person name="Morin E."/>
            <person name="Salamov A."/>
            <person name="Lipzen A."/>
            <person name="Mereny Z."/>
            <person name="Hegedus B."/>
            <person name="Baldrian P."/>
            <person name="Stursova M."/>
            <person name="Weitz H."/>
            <person name="Taylor A."/>
            <person name="Grigoriev I.V."/>
            <person name="Nagy L.G."/>
            <person name="Martin F."/>
            <person name="Kauserud H."/>
        </authorList>
    </citation>
    <scope>NUCLEOTIDE SEQUENCE</scope>
    <source>
        <strain evidence="1">CBHHK182m</strain>
    </source>
</reference>
<dbReference type="AlphaFoldDB" id="A0AAD7P3G0"/>
<accession>A0AAD7P3G0</accession>
<dbReference type="Proteomes" id="UP001215598">
    <property type="component" value="Unassembled WGS sequence"/>
</dbReference>
<protein>
    <submittedName>
        <fullName evidence="1">Uncharacterized protein</fullName>
    </submittedName>
</protein>